<dbReference type="Proteomes" id="UP001589870">
    <property type="component" value="Unassembled WGS sequence"/>
</dbReference>
<evidence type="ECO:0000256" key="2">
    <source>
        <dbReference type="ARBA" id="ARBA00022475"/>
    </source>
</evidence>
<comment type="function">
    <text evidence="6">Catalyzes the glycosylation of 4,4'-diaponeurosporenoate, i.e. the esterification of glucose at the C1'' position with the carboxyl group of 4,4'-diaponeurosporenic acid, to form glycosyl-4,4'-diaponeurosporenoate. This is a step in the biosynthesis of staphyloxanthin, an orange pigment present in most staphylococci strains.</text>
</comment>
<accession>A0ABV6U6V1</accession>
<evidence type="ECO:0000256" key="9">
    <source>
        <dbReference type="ARBA" id="ARBA00040345"/>
    </source>
</evidence>
<proteinExistence type="inferred from homology"/>
<evidence type="ECO:0000256" key="5">
    <source>
        <dbReference type="ARBA" id="ARBA00023136"/>
    </source>
</evidence>
<evidence type="ECO:0000256" key="7">
    <source>
        <dbReference type="ARBA" id="ARBA00037904"/>
    </source>
</evidence>
<evidence type="ECO:0000313" key="11">
    <source>
        <dbReference type="EMBL" id="MFC0864151.1"/>
    </source>
</evidence>
<protein>
    <recommendedName>
        <fullName evidence="9">4,4'-diaponeurosporenoate glycosyltransferase</fullName>
    </recommendedName>
</protein>
<dbReference type="PANTHER" id="PTHR43646">
    <property type="entry name" value="GLYCOSYLTRANSFERASE"/>
    <property type="match status" value="1"/>
</dbReference>
<comment type="subcellular location">
    <subcellularLocation>
        <location evidence="1">Cell membrane</location>
    </subcellularLocation>
</comment>
<dbReference type="InterPro" id="IPR029044">
    <property type="entry name" value="Nucleotide-diphossugar_trans"/>
</dbReference>
<dbReference type="PANTHER" id="PTHR43646:SF2">
    <property type="entry name" value="GLYCOSYLTRANSFERASE 2-LIKE DOMAIN-CONTAINING PROTEIN"/>
    <property type="match status" value="1"/>
</dbReference>
<organism evidence="11 12">
    <name type="scientific">Sphaerimonospora cavernae</name>
    <dbReference type="NCBI Taxonomy" id="1740611"/>
    <lineage>
        <taxon>Bacteria</taxon>
        <taxon>Bacillati</taxon>
        <taxon>Actinomycetota</taxon>
        <taxon>Actinomycetes</taxon>
        <taxon>Streptosporangiales</taxon>
        <taxon>Streptosporangiaceae</taxon>
        <taxon>Sphaerimonospora</taxon>
    </lineage>
</organism>
<evidence type="ECO:0000259" key="10">
    <source>
        <dbReference type="Pfam" id="PF00535"/>
    </source>
</evidence>
<feature type="domain" description="Glycosyltransferase 2-like" evidence="10">
    <location>
        <begin position="7"/>
        <end position="117"/>
    </location>
</feature>
<evidence type="ECO:0000256" key="8">
    <source>
        <dbReference type="ARBA" id="ARBA00038120"/>
    </source>
</evidence>
<evidence type="ECO:0000256" key="4">
    <source>
        <dbReference type="ARBA" id="ARBA00022679"/>
    </source>
</evidence>
<keyword evidence="2" id="KW-1003">Cell membrane</keyword>
<comment type="pathway">
    <text evidence="7">Carotenoid biosynthesis; staphyloxanthin biosynthesis; staphyloxanthin from farnesyl diphosphate: step 4/5.</text>
</comment>
<dbReference type="SUPFAM" id="SSF53448">
    <property type="entry name" value="Nucleotide-diphospho-sugar transferases"/>
    <property type="match status" value="1"/>
</dbReference>
<keyword evidence="12" id="KW-1185">Reference proteome</keyword>
<evidence type="ECO:0000256" key="6">
    <source>
        <dbReference type="ARBA" id="ARBA00037281"/>
    </source>
</evidence>
<keyword evidence="4 11" id="KW-0808">Transferase</keyword>
<dbReference type="GO" id="GO:0016757">
    <property type="term" value="F:glycosyltransferase activity"/>
    <property type="evidence" value="ECO:0007669"/>
    <property type="project" value="UniProtKB-KW"/>
</dbReference>
<gene>
    <name evidence="11" type="ORF">ACFHYQ_17795</name>
</gene>
<dbReference type="InterPro" id="IPR001173">
    <property type="entry name" value="Glyco_trans_2-like"/>
</dbReference>
<keyword evidence="5" id="KW-0472">Membrane</keyword>
<evidence type="ECO:0000256" key="1">
    <source>
        <dbReference type="ARBA" id="ARBA00004236"/>
    </source>
</evidence>
<evidence type="ECO:0000256" key="3">
    <source>
        <dbReference type="ARBA" id="ARBA00022676"/>
    </source>
</evidence>
<dbReference type="Pfam" id="PF00535">
    <property type="entry name" value="Glycos_transf_2"/>
    <property type="match status" value="1"/>
</dbReference>
<comment type="similarity">
    <text evidence="8">Belongs to the glycosyltransferase 2 family. CrtQ subfamily.</text>
</comment>
<dbReference type="Gene3D" id="3.90.550.10">
    <property type="entry name" value="Spore Coat Polysaccharide Biosynthesis Protein SpsA, Chain A"/>
    <property type="match status" value="1"/>
</dbReference>
<dbReference type="RefSeq" id="WP_394302272.1">
    <property type="nucleotide sequence ID" value="NZ_JBHMQT010000037.1"/>
</dbReference>
<name>A0ABV6U6V1_9ACTN</name>
<keyword evidence="3 11" id="KW-0328">Glycosyltransferase</keyword>
<comment type="caution">
    <text evidence="11">The sequence shown here is derived from an EMBL/GenBank/DDBJ whole genome shotgun (WGS) entry which is preliminary data.</text>
</comment>
<sequence>MALPIVSIVVPAHNEEGVLAANLSRLREGTAPGEFDIVVVANACTDRTAEVARDAGVRVVETATPGKANALRLGDRDCRTFPRIYLDADVELTATSVYALVGAAARPGALACAPVPRWDLADAGPVARRVHKVHDLLVAPSRGLAGVGAYVLTEQGHARVFPIPDVISDDGLVHRTFAPADRTVVAEARTLVRPAATVRAHLRRRIRVRQGNRQLDAMGLPLHEGRLGLRSLVGLVIRGKASPLDAGCYLAVLVLDRALTRLRALTRSRTVHGDWAHGDWGTDTGSRRKADR</sequence>
<dbReference type="EMBL" id="JBHMQT010000037">
    <property type="protein sequence ID" value="MFC0864151.1"/>
    <property type="molecule type" value="Genomic_DNA"/>
</dbReference>
<reference evidence="11 12" key="1">
    <citation type="submission" date="2024-09" db="EMBL/GenBank/DDBJ databases">
        <authorList>
            <person name="Sun Q."/>
            <person name="Mori K."/>
        </authorList>
    </citation>
    <scope>NUCLEOTIDE SEQUENCE [LARGE SCALE GENOMIC DNA]</scope>
    <source>
        <strain evidence="11 12">TBRC 1851</strain>
    </source>
</reference>
<evidence type="ECO:0000313" key="12">
    <source>
        <dbReference type="Proteomes" id="UP001589870"/>
    </source>
</evidence>